<comment type="catalytic activity">
    <reaction evidence="7">
        <text>L-dopachrome = 5,6-dihydroxyindole-2-carboxylate</text>
        <dbReference type="Rhea" id="RHEA:13041"/>
        <dbReference type="ChEBI" id="CHEBI:16875"/>
        <dbReference type="ChEBI" id="CHEBI:57509"/>
        <dbReference type="EC" id="5.3.3.12"/>
    </reaction>
</comment>
<proteinExistence type="inferred from homology"/>
<reference evidence="14" key="2">
    <citation type="submission" date="2015-01" db="EMBL/GenBank/DDBJ databases">
        <title>Evolutionary Origins and Diversification of the Mycorrhizal Mutualists.</title>
        <authorList>
            <consortium name="DOE Joint Genome Institute"/>
            <consortium name="Mycorrhizal Genomics Consortium"/>
            <person name="Kohler A."/>
            <person name="Kuo A."/>
            <person name="Nagy L.G."/>
            <person name="Floudas D."/>
            <person name="Copeland A."/>
            <person name="Barry K.W."/>
            <person name="Cichocki N."/>
            <person name="Veneault-Fourrey C."/>
            <person name="LaButti K."/>
            <person name="Lindquist E.A."/>
            <person name="Lipzen A."/>
            <person name="Lundell T."/>
            <person name="Morin E."/>
            <person name="Murat C."/>
            <person name="Riley R."/>
            <person name="Ohm R."/>
            <person name="Sun H."/>
            <person name="Tunlid A."/>
            <person name="Henrissat B."/>
            <person name="Grigoriev I.V."/>
            <person name="Hibbett D.S."/>
            <person name="Martin F."/>
        </authorList>
    </citation>
    <scope>NUCLEOTIDE SEQUENCE [LARGE SCALE GENOMIC DNA]</scope>
    <source>
        <strain evidence="14">F 1598</strain>
    </source>
</reference>
<sequence>MPTLSLTSNIDVTDKFLKKFSEFAAKELGKPESLIMVDYTHNSRLMFKGVLTKPCFLLRIDSLGNITPETNEIYSKAFSDLLTQELGIDYDSGYIIFNDPGKANYGYKSTTFESIPVP</sequence>
<accession>A0A0C3G6K4</accession>
<dbReference type="AlphaFoldDB" id="A0A0C3G6K4"/>
<dbReference type="SUPFAM" id="SSF55331">
    <property type="entry name" value="Tautomerase/MIF"/>
    <property type="match status" value="1"/>
</dbReference>
<dbReference type="GO" id="GO:0050178">
    <property type="term" value="F:phenylpyruvate tautomerase activity"/>
    <property type="evidence" value="ECO:0007669"/>
    <property type="project" value="UniProtKB-EC"/>
</dbReference>
<keyword evidence="4" id="KW-0964">Secreted</keyword>
<evidence type="ECO:0000313" key="14">
    <source>
        <dbReference type="Proteomes" id="UP000054166"/>
    </source>
</evidence>
<evidence type="ECO:0000256" key="6">
    <source>
        <dbReference type="ARBA" id="ARBA00036735"/>
    </source>
</evidence>
<evidence type="ECO:0000256" key="4">
    <source>
        <dbReference type="ARBA" id="ARBA00022525"/>
    </source>
</evidence>
<dbReference type="PANTHER" id="PTHR11954:SF6">
    <property type="entry name" value="MACROPHAGE MIGRATION INHIBITORY FACTOR"/>
    <property type="match status" value="1"/>
</dbReference>
<dbReference type="PANTHER" id="PTHR11954">
    <property type="entry name" value="D-DOPACHROME DECARBOXYLASE"/>
    <property type="match status" value="1"/>
</dbReference>
<dbReference type="EMBL" id="KN832979">
    <property type="protein sequence ID" value="KIM87454.1"/>
    <property type="molecule type" value="Genomic_DNA"/>
</dbReference>
<dbReference type="InterPro" id="IPR014347">
    <property type="entry name" value="Tautomerase/MIF_sf"/>
</dbReference>
<evidence type="ECO:0000256" key="9">
    <source>
        <dbReference type="ARBA" id="ARBA00039086"/>
    </source>
</evidence>
<evidence type="ECO:0000256" key="7">
    <source>
        <dbReference type="ARBA" id="ARBA00036823"/>
    </source>
</evidence>
<evidence type="ECO:0000256" key="8">
    <source>
        <dbReference type="ARBA" id="ARBA00038932"/>
    </source>
</evidence>
<evidence type="ECO:0000256" key="12">
    <source>
        <dbReference type="ARBA" id="ARBA00042730"/>
    </source>
</evidence>
<evidence type="ECO:0000256" key="5">
    <source>
        <dbReference type="ARBA" id="ARBA00023235"/>
    </source>
</evidence>
<organism evidence="13 14">
    <name type="scientific">Piloderma croceum (strain F 1598)</name>
    <dbReference type="NCBI Taxonomy" id="765440"/>
    <lineage>
        <taxon>Eukaryota</taxon>
        <taxon>Fungi</taxon>
        <taxon>Dikarya</taxon>
        <taxon>Basidiomycota</taxon>
        <taxon>Agaricomycotina</taxon>
        <taxon>Agaricomycetes</taxon>
        <taxon>Agaricomycetidae</taxon>
        <taxon>Atheliales</taxon>
        <taxon>Atheliaceae</taxon>
        <taxon>Piloderma</taxon>
    </lineage>
</organism>
<evidence type="ECO:0000256" key="3">
    <source>
        <dbReference type="ARBA" id="ARBA00022514"/>
    </source>
</evidence>
<keyword evidence="3" id="KW-0202">Cytokine</keyword>
<dbReference type="GO" id="GO:0005615">
    <property type="term" value="C:extracellular space"/>
    <property type="evidence" value="ECO:0007669"/>
    <property type="project" value="UniProtKB-KW"/>
</dbReference>
<dbReference type="Pfam" id="PF01187">
    <property type="entry name" value="MIF"/>
    <property type="match status" value="1"/>
</dbReference>
<comment type="similarity">
    <text evidence="2">Belongs to the MIF family.</text>
</comment>
<comment type="subcellular location">
    <subcellularLocation>
        <location evidence="1">Secreted</location>
    </subcellularLocation>
</comment>
<evidence type="ECO:0000256" key="10">
    <source>
        <dbReference type="ARBA" id="ARBA00041631"/>
    </source>
</evidence>
<dbReference type="HOGENOM" id="CLU_129906_1_0_1"/>
<dbReference type="InterPro" id="IPR001398">
    <property type="entry name" value="Macrophage_inhib_fac"/>
</dbReference>
<comment type="catalytic activity">
    <reaction evidence="6">
        <text>3-phenylpyruvate = enol-phenylpyruvate</text>
        <dbReference type="Rhea" id="RHEA:17097"/>
        <dbReference type="ChEBI" id="CHEBI:16815"/>
        <dbReference type="ChEBI" id="CHEBI:18005"/>
        <dbReference type="EC" id="5.3.2.1"/>
    </reaction>
</comment>
<evidence type="ECO:0000256" key="1">
    <source>
        <dbReference type="ARBA" id="ARBA00004613"/>
    </source>
</evidence>
<dbReference type="Gene3D" id="3.30.429.10">
    <property type="entry name" value="Macrophage Migration Inhibitory Factor"/>
    <property type="match status" value="1"/>
</dbReference>
<dbReference type="EC" id="5.3.2.1" evidence="9"/>
<dbReference type="GO" id="GO:0004167">
    <property type="term" value="F:dopachrome isomerase activity"/>
    <property type="evidence" value="ECO:0007669"/>
    <property type="project" value="UniProtKB-EC"/>
</dbReference>
<dbReference type="EC" id="5.3.3.12" evidence="8"/>
<keyword evidence="14" id="KW-1185">Reference proteome</keyword>
<reference evidence="13 14" key="1">
    <citation type="submission" date="2014-04" db="EMBL/GenBank/DDBJ databases">
        <authorList>
            <consortium name="DOE Joint Genome Institute"/>
            <person name="Kuo A."/>
            <person name="Tarkka M."/>
            <person name="Buscot F."/>
            <person name="Kohler A."/>
            <person name="Nagy L.G."/>
            <person name="Floudas D."/>
            <person name="Copeland A."/>
            <person name="Barry K.W."/>
            <person name="Cichocki N."/>
            <person name="Veneault-Fourrey C."/>
            <person name="LaButti K."/>
            <person name="Lindquist E.A."/>
            <person name="Lipzen A."/>
            <person name="Lundell T."/>
            <person name="Morin E."/>
            <person name="Murat C."/>
            <person name="Sun H."/>
            <person name="Tunlid A."/>
            <person name="Henrissat B."/>
            <person name="Grigoriev I.V."/>
            <person name="Hibbett D.S."/>
            <person name="Martin F."/>
            <person name="Nordberg H.P."/>
            <person name="Cantor M.N."/>
            <person name="Hua S.X."/>
        </authorList>
    </citation>
    <scope>NUCLEOTIDE SEQUENCE [LARGE SCALE GENOMIC DNA]</scope>
    <source>
        <strain evidence="13 14">F 1598</strain>
    </source>
</reference>
<protein>
    <recommendedName>
        <fullName evidence="12">L-dopachrome isomerase</fullName>
        <ecNumber evidence="9">5.3.2.1</ecNumber>
        <ecNumber evidence="8">5.3.3.12</ecNumber>
    </recommendedName>
    <alternativeName>
        <fullName evidence="10">L-dopachrome tautomerase</fullName>
    </alternativeName>
    <alternativeName>
        <fullName evidence="11">Phenylpyruvate tautomerase</fullName>
    </alternativeName>
</protein>
<dbReference type="STRING" id="765440.A0A0C3G6K4"/>
<dbReference type="Proteomes" id="UP000054166">
    <property type="component" value="Unassembled WGS sequence"/>
</dbReference>
<dbReference type="InParanoid" id="A0A0C3G6K4"/>
<name>A0A0C3G6K4_PILCF</name>
<evidence type="ECO:0000313" key="13">
    <source>
        <dbReference type="EMBL" id="KIM87454.1"/>
    </source>
</evidence>
<evidence type="ECO:0000256" key="11">
    <source>
        <dbReference type="ARBA" id="ARBA00041912"/>
    </source>
</evidence>
<gene>
    <name evidence="13" type="ORF">PILCRDRAFT_814980</name>
</gene>
<evidence type="ECO:0000256" key="2">
    <source>
        <dbReference type="ARBA" id="ARBA00005851"/>
    </source>
</evidence>
<keyword evidence="5" id="KW-0413">Isomerase</keyword>
<dbReference type="OrthoDB" id="255819at2759"/>